<dbReference type="RefSeq" id="WP_270151924.1">
    <property type="nucleotide sequence ID" value="NZ_CP115453.1"/>
</dbReference>
<keyword evidence="2" id="KW-1185">Reference proteome</keyword>
<dbReference type="Proteomes" id="UP001212821">
    <property type="component" value="Plasmid punmamed4"/>
</dbReference>
<evidence type="ECO:0000313" key="1">
    <source>
        <dbReference type="EMBL" id="WBP92178.1"/>
    </source>
</evidence>
<reference evidence="1 2" key="1">
    <citation type="submission" date="2022-12" db="EMBL/GenBank/DDBJ databases">
        <title>HUAS 3-15.</title>
        <authorList>
            <person name="Mo P."/>
        </authorList>
    </citation>
    <scope>NUCLEOTIDE SEQUENCE [LARGE SCALE GENOMIC DNA]</scope>
    <source>
        <strain evidence="1 2">HUAS 3-15</strain>
        <plasmid evidence="1 2">punmamed4</plasmid>
    </source>
</reference>
<evidence type="ECO:0000313" key="2">
    <source>
        <dbReference type="Proteomes" id="UP001212821"/>
    </source>
</evidence>
<gene>
    <name evidence="1" type="ORF">O1G21_41265</name>
</gene>
<name>A0ABY7QH75_9ACTN</name>
<geneLocation type="plasmid" evidence="1 2">
    <name>punmamed4</name>
</geneLocation>
<dbReference type="EMBL" id="CP115453">
    <property type="protein sequence ID" value="WBP92178.1"/>
    <property type="molecule type" value="Genomic_DNA"/>
</dbReference>
<proteinExistence type="predicted"/>
<protein>
    <submittedName>
        <fullName evidence="1">Uncharacterized protein</fullName>
    </submittedName>
</protein>
<keyword evidence="1" id="KW-0614">Plasmid</keyword>
<sequence length="115" mass="12740">MTPNQVWLAVRDGDDSMMVRADRITGLQMSGSDNAEFPWELEVFIPGLPSQRGWLTVARGASDQWSKRAPLELPALLRGKELDRLEGGSTVAYAVVADEFDSAENGLLDIVWSYK</sequence>
<organism evidence="1 2">
    <name type="scientific">Kitasatospora cathayae</name>
    <dbReference type="NCBI Taxonomy" id="3004092"/>
    <lineage>
        <taxon>Bacteria</taxon>
        <taxon>Bacillati</taxon>
        <taxon>Actinomycetota</taxon>
        <taxon>Actinomycetes</taxon>
        <taxon>Kitasatosporales</taxon>
        <taxon>Streptomycetaceae</taxon>
        <taxon>Kitasatospora</taxon>
    </lineage>
</organism>
<accession>A0ABY7QH75</accession>